<organism evidence="2">
    <name type="scientific">Arion vulgaris</name>
    <dbReference type="NCBI Taxonomy" id="1028688"/>
    <lineage>
        <taxon>Eukaryota</taxon>
        <taxon>Metazoa</taxon>
        <taxon>Spiralia</taxon>
        <taxon>Lophotrochozoa</taxon>
        <taxon>Mollusca</taxon>
        <taxon>Gastropoda</taxon>
        <taxon>Heterobranchia</taxon>
        <taxon>Euthyneura</taxon>
        <taxon>Panpulmonata</taxon>
        <taxon>Eupulmonata</taxon>
        <taxon>Stylommatophora</taxon>
        <taxon>Helicina</taxon>
        <taxon>Arionoidea</taxon>
        <taxon>Arionidae</taxon>
        <taxon>Arion</taxon>
    </lineage>
</organism>
<dbReference type="EMBL" id="HACG01038337">
    <property type="protein sequence ID" value="CEK85202.1"/>
    <property type="molecule type" value="Transcribed_RNA"/>
</dbReference>
<name>A0A0B7AX18_9EUPU</name>
<sequence>MPDIDDDSKRQIMTERELRPNESRREKIRKDTIRSKVDVKAAIEIIQRQQIEWLKQTMIHIVNGNKGRG</sequence>
<protein>
    <submittedName>
        <fullName evidence="2">Uncharacterized protein</fullName>
    </submittedName>
</protein>
<evidence type="ECO:0000256" key="1">
    <source>
        <dbReference type="SAM" id="MobiDB-lite"/>
    </source>
</evidence>
<gene>
    <name evidence="2" type="primary">ORF146919</name>
</gene>
<feature type="region of interest" description="Disordered" evidence="1">
    <location>
        <begin position="1"/>
        <end position="29"/>
    </location>
</feature>
<evidence type="ECO:0000313" key="2">
    <source>
        <dbReference type="EMBL" id="CEK85202.1"/>
    </source>
</evidence>
<dbReference type="AlphaFoldDB" id="A0A0B7AX18"/>
<accession>A0A0B7AX18</accession>
<proteinExistence type="predicted"/>
<feature type="compositionally biased region" description="Basic and acidic residues" evidence="1">
    <location>
        <begin position="7"/>
        <end position="29"/>
    </location>
</feature>
<reference evidence="2" key="1">
    <citation type="submission" date="2014-12" db="EMBL/GenBank/DDBJ databases">
        <title>Insight into the proteome of Arion vulgaris.</title>
        <authorList>
            <person name="Aradska J."/>
            <person name="Bulat T."/>
            <person name="Smidak R."/>
            <person name="Sarate P."/>
            <person name="Gangsoo J."/>
            <person name="Sialana F."/>
            <person name="Bilban M."/>
            <person name="Lubec G."/>
        </authorList>
    </citation>
    <scope>NUCLEOTIDE SEQUENCE</scope>
    <source>
        <tissue evidence="2">Skin</tissue>
    </source>
</reference>